<sequence length="357" mass="39348">MKRDLNHPSQPITRLARGVALGGLFTAGLAMSAGAQALTVISFGGASGDAMEKAYYGPFQESSGIELTPGDYNGELSRIRAMVETDNVSWDLVEMESPELVRGCFEGLFEPIDWERLGLGDVLIDSAFNDCGVGTFVWSTVLAYNADELDSAPTSWEDFWNVEDFPGKRGLRRGAKYTLEFALQADGVPASEVYDVLSTDEGVDRAFAKLDEIKEHIQWWEAGAQPPQWLVAGDVVMTSSYNGRIAAAQEEGTPLEIVWDGSIYDLDYWAIVAGSDYVDEAYQFIEFASQPENQAVYSSEIPYGPVHPDALDELDDEQARRMPTHADNLDGALAMNTAFWVSYGEELEQRFNAWAAQ</sequence>
<accession>A0A1G8ZKY3</accession>
<evidence type="ECO:0000313" key="3">
    <source>
        <dbReference type="Proteomes" id="UP000198525"/>
    </source>
</evidence>
<dbReference type="Pfam" id="PF13416">
    <property type="entry name" value="SBP_bac_8"/>
    <property type="match status" value="1"/>
</dbReference>
<proteinExistence type="predicted"/>
<dbReference type="Proteomes" id="UP000198525">
    <property type="component" value="Unassembled WGS sequence"/>
</dbReference>
<keyword evidence="1" id="KW-0732">Signal</keyword>
<dbReference type="InterPro" id="IPR006059">
    <property type="entry name" value="SBP"/>
</dbReference>
<dbReference type="RefSeq" id="WP_089687213.1">
    <property type="nucleotide sequence ID" value="NZ_FNES01000012.1"/>
</dbReference>
<name>A0A1G8ZKY3_9GAMM</name>
<dbReference type="PANTHER" id="PTHR30222">
    <property type="entry name" value="SPERMIDINE/PUTRESCINE-BINDING PERIPLASMIC PROTEIN"/>
    <property type="match status" value="1"/>
</dbReference>
<keyword evidence="3" id="KW-1185">Reference proteome</keyword>
<dbReference type="Gene3D" id="3.40.190.10">
    <property type="entry name" value="Periplasmic binding protein-like II"/>
    <property type="match status" value="2"/>
</dbReference>
<evidence type="ECO:0000256" key="1">
    <source>
        <dbReference type="ARBA" id="ARBA00022729"/>
    </source>
</evidence>
<gene>
    <name evidence="2" type="ORF">SAMN04487954_11254</name>
</gene>
<dbReference type="PANTHER" id="PTHR30222:SF2">
    <property type="entry name" value="ABC TRANSPORTER SUBSTRATE-BINDING PROTEIN"/>
    <property type="match status" value="1"/>
</dbReference>
<evidence type="ECO:0000313" key="2">
    <source>
        <dbReference type="EMBL" id="SDK15698.1"/>
    </source>
</evidence>
<dbReference type="EMBL" id="FNES01000012">
    <property type="protein sequence ID" value="SDK15698.1"/>
    <property type="molecule type" value="Genomic_DNA"/>
</dbReference>
<dbReference type="CDD" id="cd13589">
    <property type="entry name" value="PBP2_polyamine_RpCGA009"/>
    <property type="match status" value="1"/>
</dbReference>
<dbReference type="STRING" id="376427.SAMN04487954_11254"/>
<dbReference type="SUPFAM" id="SSF53850">
    <property type="entry name" value="Periplasmic binding protein-like II"/>
    <property type="match status" value="1"/>
</dbReference>
<dbReference type="AlphaFoldDB" id="A0A1G8ZKY3"/>
<reference evidence="2 3" key="1">
    <citation type="submission" date="2016-10" db="EMBL/GenBank/DDBJ databases">
        <authorList>
            <person name="de Groot N.N."/>
        </authorList>
    </citation>
    <scope>NUCLEOTIDE SEQUENCE [LARGE SCALE GENOMIC DNA]</scope>
    <source>
        <strain evidence="2 3">CGMCC 1.6133</strain>
    </source>
</reference>
<protein>
    <submittedName>
        <fullName evidence="2">Putative spermidine/putrescine transport system substrate-binding protein</fullName>
    </submittedName>
</protein>
<dbReference type="OrthoDB" id="9815444at2"/>
<organism evidence="2 3">
    <name type="scientific">Billgrantia gudaonensis</name>
    <dbReference type="NCBI Taxonomy" id="376427"/>
    <lineage>
        <taxon>Bacteria</taxon>
        <taxon>Pseudomonadati</taxon>
        <taxon>Pseudomonadota</taxon>
        <taxon>Gammaproteobacteria</taxon>
        <taxon>Oceanospirillales</taxon>
        <taxon>Halomonadaceae</taxon>
        <taxon>Billgrantia</taxon>
    </lineage>
</organism>